<evidence type="ECO:0000259" key="1">
    <source>
        <dbReference type="Pfam" id="PF04313"/>
    </source>
</evidence>
<evidence type="ECO:0000313" key="2">
    <source>
        <dbReference type="EMBL" id="GAI51016.1"/>
    </source>
</evidence>
<feature type="domain" description="Restriction endonuclease type I HsdR N-terminal" evidence="1">
    <location>
        <begin position="85"/>
        <end position="174"/>
    </location>
</feature>
<gene>
    <name evidence="2" type="ORF">S06H3_52660</name>
</gene>
<dbReference type="AlphaFoldDB" id="X1Q8B6"/>
<dbReference type="EMBL" id="BARV01033508">
    <property type="protein sequence ID" value="GAI51016.1"/>
    <property type="molecule type" value="Genomic_DNA"/>
</dbReference>
<organism evidence="2">
    <name type="scientific">marine sediment metagenome</name>
    <dbReference type="NCBI Taxonomy" id="412755"/>
    <lineage>
        <taxon>unclassified sequences</taxon>
        <taxon>metagenomes</taxon>
        <taxon>ecological metagenomes</taxon>
    </lineage>
</organism>
<dbReference type="GO" id="GO:0005524">
    <property type="term" value="F:ATP binding"/>
    <property type="evidence" value="ECO:0007669"/>
    <property type="project" value="UniProtKB-KW"/>
</dbReference>
<feature type="non-terminal residue" evidence="2">
    <location>
        <position position="246"/>
    </location>
</feature>
<proteinExistence type="predicted"/>
<comment type="caution">
    <text evidence="2">The sequence shown here is derived from an EMBL/GenBank/DDBJ whole genome shotgun (WGS) entry which is preliminary data.</text>
</comment>
<sequence length="246" mass="28825">SELGLFKYEVISFLQETQPKNWQKIFSIHGADVDNRIIQRIYKEMDLRGSLDVIRNGFVDYGVRFKLAFFKPESGLNPETQKLYDKNQLKVIRQVYYSNKNKNSIDLVLSLNGIPIATIELKNRFTGQTAENAKKQYAATRDNRELLFAFKKRALVHFAVDDEEVFMATKIAGNKTYWLPFNKGYNKGKGNPPNPNGYKTDYLWNEILVKNSWLDIVQRFIHLQIEEIVIDGKTFKKEKMIFPRYH</sequence>
<dbReference type="PANTHER" id="PTHR42927">
    <property type="entry name" value="HELICASE SUPERFAMILY 1 AND 2 DOMAIN-CONTAINING PROTEIN"/>
    <property type="match status" value="1"/>
</dbReference>
<protein>
    <recommendedName>
        <fullName evidence="1">Restriction endonuclease type I HsdR N-terminal domain-containing protein</fullName>
    </recommendedName>
</protein>
<dbReference type="GO" id="GO:0009035">
    <property type="term" value="F:type I site-specific deoxyribonuclease activity"/>
    <property type="evidence" value="ECO:0007669"/>
    <property type="project" value="UniProtKB-EC"/>
</dbReference>
<dbReference type="PANTHER" id="PTHR42927:SF1">
    <property type="entry name" value="HELICASE SUPERFAMILY 1 AND 2 DOMAIN-CONTAINING PROTEIN"/>
    <property type="match status" value="1"/>
</dbReference>
<dbReference type="GO" id="GO:0003677">
    <property type="term" value="F:DNA binding"/>
    <property type="evidence" value="ECO:0007669"/>
    <property type="project" value="UniProtKB-KW"/>
</dbReference>
<dbReference type="InterPro" id="IPR007409">
    <property type="entry name" value="Restrct_endonuc_type1_HsdR_N"/>
</dbReference>
<feature type="non-terminal residue" evidence="2">
    <location>
        <position position="1"/>
    </location>
</feature>
<dbReference type="GO" id="GO:0009307">
    <property type="term" value="P:DNA restriction-modification system"/>
    <property type="evidence" value="ECO:0007669"/>
    <property type="project" value="UniProtKB-KW"/>
</dbReference>
<reference evidence="2" key="1">
    <citation type="journal article" date="2014" name="Front. Microbiol.">
        <title>High frequency of phylogenetically diverse reductive dehalogenase-homologous genes in deep subseafloor sedimentary metagenomes.</title>
        <authorList>
            <person name="Kawai M."/>
            <person name="Futagami T."/>
            <person name="Toyoda A."/>
            <person name="Takaki Y."/>
            <person name="Nishi S."/>
            <person name="Hori S."/>
            <person name="Arai W."/>
            <person name="Tsubouchi T."/>
            <person name="Morono Y."/>
            <person name="Uchiyama I."/>
            <person name="Ito T."/>
            <person name="Fujiyama A."/>
            <person name="Inagaki F."/>
            <person name="Takami H."/>
        </authorList>
    </citation>
    <scope>NUCLEOTIDE SEQUENCE</scope>
    <source>
        <strain evidence="2">Expedition CK06-06</strain>
    </source>
</reference>
<dbReference type="Gene3D" id="3.90.1570.50">
    <property type="match status" value="1"/>
</dbReference>
<dbReference type="Pfam" id="PF04313">
    <property type="entry name" value="HSDR_N"/>
    <property type="match status" value="1"/>
</dbReference>
<name>X1Q8B6_9ZZZZ</name>
<accession>X1Q8B6</accession>